<dbReference type="InterPro" id="IPR000814">
    <property type="entry name" value="TBP"/>
</dbReference>
<dbReference type="STRING" id="1705562.AMS69_05540"/>
<dbReference type="GO" id="GO:0003677">
    <property type="term" value="F:DNA binding"/>
    <property type="evidence" value="ECO:0007669"/>
    <property type="project" value="UniProtKB-KW"/>
</dbReference>
<organism evidence="5 6">
    <name type="scientific">Haloarcula rubripromontorii</name>
    <dbReference type="NCBI Taxonomy" id="1705562"/>
    <lineage>
        <taxon>Archaea</taxon>
        <taxon>Methanobacteriati</taxon>
        <taxon>Methanobacteriota</taxon>
        <taxon>Stenosarchaea group</taxon>
        <taxon>Halobacteria</taxon>
        <taxon>Halobacteriales</taxon>
        <taxon>Haloarculaceae</taxon>
        <taxon>Haloarcula</taxon>
    </lineage>
</organism>
<keyword evidence="3" id="KW-0238">DNA-binding</keyword>
<keyword evidence="2" id="KW-0677">Repeat</keyword>
<dbReference type="SUPFAM" id="SSF55945">
    <property type="entry name" value="TATA-box binding protein-like"/>
    <property type="match status" value="2"/>
</dbReference>
<name>A0A0N0BP43_9EURY</name>
<proteinExistence type="inferred from homology"/>
<accession>A0A0N0BP43</accession>
<dbReference type="PANTHER" id="PTHR10126">
    <property type="entry name" value="TATA-BOX BINDING PROTEIN"/>
    <property type="match status" value="1"/>
</dbReference>
<protein>
    <submittedName>
        <fullName evidence="5">Transcription factor</fullName>
    </submittedName>
</protein>
<evidence type="ECO:0000256" key="4">
    <source>
        <dbReference type="ARBA" id="ARBA00023163"/>
    </source>
</evidence>
<dbReference type="PRINTS" id="PR00686">
    <property type="entry name" value="TIFACTORIID"/>
</dbReference>
<gene>
    <name evidence="5" type="ORF">AMS69_05540</name>
</gene>
<comment type="similarity">
    <text evidence="1">Belongs to the TBP family.</text>
</comment>
<dbReference type="EMBL" id="LIUF01000002">
    <property type="protein sequence ID" value="KOX93394.1"/>
    <property type="molecule type" value="Genomic_DNA"/>
</dbReference>
<dbReference type="AlphaFoldDB" id="A0A0N0BP43"/>
<evidence type="ECO:0000256" key="3">
    <source>
        <dbReference type="ARBA" id="ARBA00023125"/>
    </source>
</evidence>
<dbReference type="InterPro" id="IPR012295">
    <property type="entry name" value="TBP_dom_sf"/>
</dbReference>
<evidence type="ECO:0000313" key="6">
    <source>
        <dbReference type="Proteomes" id="UP000037729"/>
    </source>
</evidence>
<dbReference type="OrthoDB" id="350539at2157"/>
<reference evidence="5 6" key="1">
    <citation type="submission" date="2015-08" db="EMBL/GenBank/DDBJ databases">
        <title>Genomes of Isolates from Cabo Rojo, PR.</title>
        <authorList>
            <person name="Sanchez-Nieves R.L."/>
            <person name="Montalvo-Rodriguez R."/>
        </authorList>
    </citation>
    <scope>NUCLEOTIDE SEQUENCE [LARGE SCALE GENOMIC DNA]</scope>
    <source>
        <strain evidence="5 6">SL3</strain>
    </source>
</reference>
<dbReference type="GO" id="GO:0006352">
    <property type="term" value="P:DNA-templated transcription initiation"/>
    <property type="evidence" value="ECO:0007669"/>
    <property type="project" value="InterPro"/>
</dbReference>
<dbReference type="Gene3D" id="3.30.310.10">
    <property type="entry name" value="TATA-Binding Protein"/>
    <property type="match status" value="2"/>
</dbReference>
<evidence type="ECO:0000256" key="2">
    <source>
        <dbReference type="ARBA" id="ARBA00022737"/>
    </source>
</evidence>
<keyword evidence="4" id="KW-0804">Transcription</keyword>
<evidence type="ECO:0000313" key="5">
    <source>
        <dbReference type="EMBL" id="KOX93394.1"/>
    </source>
</evidence>
<dbReference type="PATRIC" id="fig|1705562.3.peg.2161"/>
<comment type="caution">
    <text evidence="5">The sequence shown here is derived from an EMBL/GenBank/DDBJ whole genome shotgun (WGS) entry which is preliminary data.</text>
</comment>
<keyword evidence="6" id="KW-1185">Reference proteome</keyword>
<sequence length="184" mass="20516">MAEFEIANVVGMVAYQQEFDLSALAETFEQRPEINSVTYEPAENHWLQTRFAPDDTYVPFYRNGKCSIAGATSPEHFEKIVRQVNTLMRELLEFDYEPTAEIKNIVATAELDSLPSLEAIAIGLGLEQTEYEPEQFPALIYRGEDAVILIFASGKIVCTGLTDLDLISSAIDEITDQIETLAVS</sequence>
<evidence type="ECO:0000256" key="1">
    <source>
        <dbReference type="ARBA" id="ARBA00005560"/>
    </source>
</evidence>
<dbReference type="Pfam" id="PF00352">
    <property type="entry name" value="TBP"/>
    <property type="match status" value="2"/>
</dbReference>
<dbReference type="RefSeq" id="WP_053967098.1">
    <property type="nucleotide sequence ID" value="NZ_LIUF01000002.1"/>
</dbReference>
<dbReference type="Proteomes" id="UP000037729">
    <property type="component" value="Unassembled WGS sequence"/>
</dbReference>